<keyword evidence="1" id="KW-0732">Signal</keyword>
<dbReference type="RefSeq" id="WP_289842835.1">
    <property type="nucleotide sequence ID" value="NZ_CATKSH010000020.1"/>
</dbReference>
<dbReference type="EMBL" id="CATKSH010000020">
    <property type="protein sequence ID" value="CAI9121670.1"/>
    <property type="molecule type" value="Genomic_DNA"/>
</dbReference>
<feature type="signal peptide" evidence="1">
    <location>
        <begin position="1"/>
        <end position="19"/>
    </location>
</feature>
<dbReference type="PANTHER" id="PTHR38593:SF1">
    <property type="entry name" value="BLR2558 PROTEIN"/>
    <property type="match status" value="1"/>
</dbReference>
<evidence type="ECO:0000259" key="2">
    <source>
        <dbReference type="Pfam" id="PF13628"/>
    </source>
</evidence>
<dbReference type="Pfam" id="PF13628">
    <property type="entry name" value="DUF4142"/>
    <property type="match status" value="1"/>
</dbReference>
<sequence>MLRCRFAVLSALPLLALTACDPSAPKAPPLPPLSKAAPLDTADAAFVQQLNEADVVVIALGKLAATNAARNDVHALADTLVKDHTANREALGKIVSPHDVTLTDAPMNEAKEEIEALSKLHGSRFDTAYIAFLRREHSELAEALARELARSGNGDLKALATDTQKMMATHEAAINAVMPAARARRHRR</sequence>
<feature type="chain" id="PRO_5041221242" evidence="1">
    <location>
        <begin position="20"/>
        <end position="188"/>
    </location>
</feature>
<feature type="domain" description="DUF4142" evidence="2">
    <location>
        <begin position="42"/>
        <end position="175"/>
    </location>
</feature>
<organism evidence="3 4">
    <name type="scientific">Brytella acorum</name>
    <dbReference type="NCBI Taxonomy" id="2959299"/>
    <lineage>
        <taxon>Bacteria</taxon>
        <taxon>Pseudomonadati</taxon>
        <taxon>Pseudomonadota</taxon>
        <taxon>Alphaproteobacteria</taxon>
        <taxon>Acetobacterales</taxon>
        <taxon>Acetobacteraceae</taxon>
        <taxon>Brytella</taxon>
    </lineage>
</organism>
<reference evidence="3" key="1">
    <citation type="submission" date="2023-03" db="EMBL/GenBank/DDBJ databases">
        <authorList>
            <person name="Cleenwerck I."/>
        </authorList>
    </citation>
    <scope>NUCLEOTIDE SEQUENCE</scope>
    <source>
        <strain evidence="3">LMG 32879</strain>
    </source>
</reference>
<dbReference type="Proteomes" id="UP001176960">
    <property type="component" value="Unassembled WGS sequence"/>
</dbReference>
<dbReference type="Gene3D" id="1.20.1260.10">
    <property type="match status" value="1"/>
</dbReference>
<protein>
    <submittedName>
        <fullName evidence="3">DUF4142 domain-containing protein</fullName>
    </submittedName>
</protein>
<comment type="caution">
    <text evidence="3">The sequence shown here is derived from an EMBL/GenBank/DDBJ whole genome shotgun (WGS) entry which is preliminary data.</text>
</comment>
<dbReference type="AlphaFoldDB" id="A0AA35V8V3"/>
<evidence type="ECO:0000256" key="1">
    <source>
        <dbReference type="SAM" id="SignalP"/>
    </source>
</evidence>
<dbReference type="InterPro" id="IPR025419">
    <property type="entry name" value="DUF4142"/>
</dbReference>
<keyword evidence="4" id="KW-1185">Reference proteome</keyword>
<name>A0AA35V8V3_9PROT</name>
<evidence type="ECO:0000313" key="3">
    <source>
        <dbReference type="EMBL" id="CAI9121670.1"/>
    </source>
</evidence>
<dbReference type="PROSITE" id="PS51257">
    <property type="entry name" value="PROKAR_LIPOPROTEIN"/>
    <property type="match status" value="1"/>
</dbReference>
<evidence type="ECO:0000313" key="4">
    <source>
        <dbReference type="Proteomes" id="UP001176960"/>
    </source>
</evidence>
<accession>A0AA35V8V3</accession>
<proteinExistence type="predicted"/>
<dbReference type="InterPro" id="IPR012347">
    <property type="entry name" value="Ferritin-like"/>
</dbReference>
<gene>
    <name evidence="3" type="ORF">LMG32879_002519</name>
</gene>
<dbReference type="PANTHER" id="PTHR38593">
    <property type="entry name" value="BLR2558 PROTEIN"/>
    <property type="match status" value="1"/>
</dbReference>